<organism evidence="2 3">
    <name type="scientific">Vibrio zhugei</name>
    <dbReference type="NCBI Taxonomy" id="2479546"/>
    <lineage>
        <taxon>Bacteria</taxon>
        <taxon>Pseudomonadati</taxon>
        <taxon>Pseudomonadota</taxon>
        <taxon>Gammaproteobacteria</taxon>
        <taxon>Vibrionales</taxon>
        <taxon>Vibrionaceae</taxon>
        <taxon>Vibrio</taxon>
    </lineage>
</organism>
<protein>
    <submittedName>
        <fullName evidence="2">META domain-containing protein</fullName>
    </submittedName>
</protein>
<dbReference type="RefSeq" id="WP_164711836.1">
    <property type="nucleotide sequence ID" value="NZ_AP024911.1"/>
</dbReference>
<accession>A0ABV7C9L9</accession>
<dbReference type="InterPro" id="IPR053147">
    <property type="entry name" value="Hsp_HslJ-like"/>
</dbReference>
<dbReference type="Proteomes" id="UP001595384">
    <property type="component" value="Unassembled WGS sequence"/>
</dbReference>
<name>A0ABV7C9L9_9VIBR</name>
<reference evidence="3" key="1">
    <citation type="journal article" date="2019" name="Int. J. Syst. Evol. Microbiol.">
        <title>The Global Catalogue of Microorganisms (GCM) 10K type strain sequencing project: providing services to taxonomists for standard genome sequencing and annotation.</title>
        <authorList>
            <consortium name="The Broad Institute Genomics Platform"/>
            <consortium name="The Broad Institute Genome Sequencing Center for Infectious Disease"/>
            <person name="Wu L."/>
            <person name="Ma J."/>
        </authorList>
    </citation>
    <scope>NUCLEOTIDE SEQUENCE [LARGE SCALE GENOMIC DNA]</scope>
    <source>
        <strain evidence="3">KCTC 62784</strain>
    </source>
</reference>
<comment type="caution">
    <text evidence="2">The sequence shown here is derived from an EMBL/GenBank/DDBJ whole genome shotgun (WGS) entry which is preliminary data.</text>
</comment>
<evidence type="ECO:0000313" key="2">
    <source>
        <dbReference type="EMBL" id="MFC3023523.1"/>
    </source>
</evidence>
<feature type="domain" description="DUF306" evidence="1">
    <location>
        <begin position="32"/>
        <end position="136"/>
    </location>
</feature>
<evidence type="ECO:0000313" key="3">
    <source>
        <dbReference type="Proteomes" id="UP001595384"/>
    </source>
</evidence>
<dbReference type="PROSITE" id="PS51257">
    <property type="entry name" value="PROKAR_LIPOPROTEIN"/>
    <property type="match status" value="1"/>
</dbReference>
<dbReference type="InterPro" id="IPR038670">
    <property type="entry name" value="HslJ-like_sf"/>
</dbReference>
<evidence type="ECO:0000259" key="1">
    <source>
        <dbReference type="Pfam" id="PF03724"/>
    </source>
</evidence>
<dbReference type="InterPro" id="IPR005184">
    <property type="entry name" value="DUF306_Meta_HslJ"/>
</dbReference>
<dbReference type="PANTHER" id="PTHR35535:SF1">
    <property type="entry name" value="HEAT SHOCK PROTEIN HSLJ"/>
    <property type="match status" value="1"/>
</dbReference>
<dbReference type="Gene3D" id="2.40.128.270">
    <property type="match status" value="1"/>
</dbReference>
<dbReference type="EMBL" id="JBHRSE010000042">
    <property type="protein sequence ID" value="MFC3023523.1"/>
    <property type="molecule type" value="Genomic_DNA"/>
</dbReference>
<proteinExistence type="predicted"/>
<dbReference type="Pfam" id="PF03724">
    <property type="entry name" value="META"/>
    <property type="match status" value="1"/>
</dbReference>
<sequence length="149" mass="16402">MKLSSISTITAIASAVIIAGCASHKATPITAKDLQAHRWVLTTVDKKAVKTDPTSTQPFIQFDDTMMASGNASCNDFFGKAKLDKNRLLLDKLALTMKLCSDDIMKQEQMIHRSLSSWTDLSLAKETLTIKTPKHTLVYQADNTTEAKQ</sequence>
<dbReference type="PANTHER" id="PTHR35535">
    <property type="entry name" value="HEAT SHOCK PROTEIN HSLJ"/>
    <property type="match status" value="1"/>
</dbReference>
<keyword evidence="3" id="KW-1185">Reference proteome</keyword>
<gene>
    <name evidence="2" type="ORF">ACFODT_06775</name>
</gene>